<dbReference type="RefSeq" id="WP_233053817.1">
    <property type="nucleotide sequence ID" value="NZ_JAIMJA010000016.1"/>
</dbReference>
<gene>
    <name evidence="1" type="ORF">K6Y31_15230</name>
</gene>
<name>A0ABS8WFP3_9GAMM</name>
<dbReference type="Proteomes" id="UP001201273">
    <property type="component" value="Unassembled WGS sequence"/>
</dbReference>
<evidence type="ECO:0000313" key="1">
    <source>
        <dbReference type="EMBL" id="MCE2596165.1"/>
    </source>
</evidence>
<sequence>MTIKRLETDLYPPIKNMLEQQGFLVKGEIKQCDVMAVRAEQMLVVELKTTLNLTLVLQAVERLALTDYVYIAVPADCAPIKKQQKSIVKLLRRLGLGLIVVAFVGEQTYVETMVSPGDYQPRKNHGKVKMALNEFHQRQGDPEQGGANNSSKKMTVYRQRMIRLALYLESHGATKAAQVAEGVDEPKAGAMLANNLYGWFERVSKGIYQLSKQGCVEINQWR</sequence>
<comment type="caution">
    <text evidence="1">The sequence shown here is derived from an EMBL/GenBank/DDBJ whole genome shotgun (WGS) entry which is preliminary data.</text>
</comment>
<dbReference type="Pfam" id="PF09929">
    <property type="entry name" value="DUF2161"/>
    <property type="match status" value="1"/>
</dbReference>
<protein>
    <submittedName>
        <fullName evidence="1">Uncharacterized protein</fullName>
    </submittedName>
</protein>
<proteinExistence type="predicted"/>
<reference evidence="1 2" key="1">
    <citation type="journal article" date="2022" name="Environ. Microbiol. Rep.">
        <title>Eco-phylogenetic analyses reveal divergent evolution of vitamin B12 metabolism in the marine bacterial family 'Psychromonadaceae'.</title>
        <authorList>
            <person name="Jin X."/>
            <person name="Yang Y."/>
            <person name="Cao H."/>
            <person name="Gao B."/>
            <person name="Zhao Z."/>
        </authorList>
    </citation>
    <scope>NUCLEOTIDE SEQUENCE [LARGE SCALE GENOMIC DNA]</scope>
    <source>
        <strain evidence="1 2">MKS20</strain>
    </source>
</reference>
<dbReference type="EMBL" id="JAIMJA010000016">
    <property type="protein sequence ID" value="MCE2596165.1"/>
    <property type="molecule type" value="Genomic_DNA"/>
</dbReference>
<organism evidence="1 2">
    <name type="scientific">Motilimonas cestriensis</name>
    <dbReference type="NCBI Taxonomy" id="2742685"/>
    <lineage>
        <taxon>Bacteria</taxon>
        <taxon>Pseudomonadati</taxon>
        <taxon>Pseudomonadota</taxon>
        <taxon>Gammaproteobacteria</taxon>
        <taxon>Alteromonadales</taxon>
        <taxon>Alteromonadales genera incertae sedis</taxon>
        <taxon>Motilimonas</taxon>
    </lineage>
</organism>
<accession>A0ABS8WFP3</accession>
<evidence type="ECO:0000313" key="2">
    <source>
        <dbReference type="Proteomes" id="UP001201273"/>
    </source>
</evidence>
<dbReference type="InterPro" id="IPR018679">
    <property type="entry name" value="DUF2161"/>
</dbReference>
<keyword evidence="2" id="KW-1185">Reference proteome</keyword>